<feature type="domain" description="Signal transduction histidine kinase subgroup 3 dimerisation and phosphoacceptor" evidence="1">
    <location>
        <begin position="269"/>
        <end position="332"/>
    </location>
</feature>
<dbReference type="InterPro" id="IPR011712">
    <property type="entry name" value="Sig_transdc_His_kin_sub3_dim/P"/>
</dbReference>
<name>A0AA49GHF8_9BACT</name>
<evidence type="ECO:0000259" key="2">
    <source>
        <dbReference type="Pfam" id="PF08447"/>
    </source>
</evidence>
<dbReference type="AlphaFoldDB" id="A0AA49GHF8"/>
<dbReference type="GO" id="GO:0016020">
    <property type="term" value="C:membrane"/>
    <property type="evidence" value="ECO:0007669"/>
    <property type="project" value="InterPro"/>
</dbReference>
<protein>
    <submittedName>
        <fullName evidence="3">PAS domain S-box protein</fullName>
    </submittedName>
</protein>
<dbReference type="CDD" id="cd00130">
    <property type="entry name" value="PAS"/>
    <property type="match status" value="2"/>
</dbReference>
<dbReference type="Gene3D" id="3.30.450.20">
    <property type="entry name" value="PAS domain"/>
    <property type="match status" value="2"/>
</dbReference>
<dbReference type="Gene3D" id="1.20.5.1930">
    <property type="match status" value="1"/>
</dbReference>
<dbReference type="SUPFAM" id="SSF55785">
    <property type="entry name" value="PYP-like sensor domain (PAS domain)"/>
    <property type="match status" value="2"/>
</dbReference>
<organism evidence="3">
    <name type="scientific">Roseihalotalea indica</name>
    <dbReference type="NCBI Taxonomy" id="2867963"/>
    <lineage>
        <taxon>Bacteria</taxon>
        <taxon>Pseudomonadati</taxon>
        <taxon>Bacteroidota</taxon>
        <taxon>Cytophagia</taxon>
        <taxon>Cytophagales</taxon>
        <taxon>Catalimonadaceae</taxon>
        <taxon>Roseihalotalea</taxon>
    </lineage>
</organism>
<dbReference type="NCBIfam" id="TIGR00229">
    <property type="entry name" value="sensory_box"/>
    <property type="match status" value="1"/>
</dbReference>
<reference evidence="3" key="1">
    <citation type="journal article" date="2023" name="Comput. Struct. Biotechnol. J.">
        <title>Discovery of a novel marine Bacteroidetes with a rich repertoire of carbohydrate-active enzymes.</title>
        <authorList>
            <person name="Chen B."/>
            <person name="Liu G."/>
            <person name="Chen Q."/>
            <person name="Wang H."/>
            <person name="Liu L."/>
            <person name="Tang K."/>
        </authorList>
    </citation>
    <scope>NUCLEOTIDE SEQUENCE</scope>
    <source>
        <strain evidence="3">TK19036</strain>
    </source>
</reference>
<feature type="domain" description="PAS fold-3" evidence="2">
    <location>
        <begin position="165"/>
        <end position="245"/>
    </location>
</feature>
<reference evidence="3" key="2">
    <citation type="journal article" date="2024" name="Antonie Van Leeuwenhoek">
        <title>Roseihalotalea indica gen. nov., sp. nov., a halophilic Bacteroidetes from mesopelagic Southwest Indian Ocean with higher carbohydrate metabolic potential.</title>
        <authorList>
            <person name="Chen B."/>
            <person name="Zhang M."/>
            <person name="Lin D."/>
            <person name="Ye J."/>
            <person name="Tang K."/>
        </authorList>
    </citation>
    <scope>NUCLEOTIDE SEQUENCE</scope>
    <source>
        <strain evidence="3">TK19036</strain>
    </source>
</reference>
<dbReference type="Pfam" id="PF07730">
    <property type="entry name" value="HisKA_3"/>
    <property type="match status" value="1"/>
</dbReference>
<dbReference type="Pfam" id="PF08447">
    <property type="entry name" value="PAS_3"/>
    <property type="match status" value="1"/>
</dbReference>
<dbReference type="EMBL" id="CP120682">
    <property type="protein sequence ID" value="WKN34835.1"/>
    <property type="molecule type" value="Genomic_DNA"/>
</dbReference>
<dbReference type="GO" id="GO:0046983">
    <property type="term" value="F:protein dimerization activity"/>
    <property type="evidence" value="ECO:0007669"/>
    <property type="project" value="InterPro"/>
</dbReference>
<sequence length="355" mass="40160">MISADHLSTSLPGFKHGFTQALFNLAYEGIILISGSGEILCANLIALQLFGYPSEALLPKVLTHLLVDEWGWKNSLVLNFLQKSQGVSLPITGKTSGGSIIKLQVKTQRLTEPQDLYVLLITHDVNDEEELKQLGELMEEAEILAQLGTYDLDLLTQKMRSLAGIDRIYGFSLADSPENWKRYFSLFHPADRAKATQQLRTIQEKKVIDWECRIKQTGSTQKILRSYSKVKTDDEQNPTHVVGVVQDITELRKAESCALKALWKGQEAERKRIALEIHDGYGPALVSVKLFLETIQSQLPLPLQTSLEERVQLLNDMHRNLRKLSHQLLPKSLLDFGLVVWIHRETNSFMSSFRA</sequence>
<evidence type="ECO:0000313" key="3">
    <source>
        <dbReference type="EMBL" id="WKN34835.1"/>
    </source>
</evidence>
<evidence type="ECO:0000259" key="1">
    <source>
        <dbReference type="Pfam" id="PF07730"/>
    </source>
</evidence>
<accession>A0AA49GHF8</accession>
<dbReference type="InterPro" id="IPR013655">
    <property type="entry name" value="PAS_fold_3"/>
</dbReference>
<dbReference type="InterPro" id="IPR035965">
    <property type="entry name" value="PAS-like_dom_sf"/>
</dbReference>
<gene>
    <name evidence="3" type="ORF">K4G66_20895</name>
</gene>
<proteinExistence type="predicted"/>
<dbReference type="GO" id="GO:0000155">
    <property type="term" value="F:phosphorelay sensor kinase activity"/>
    <property type="evidence" value="ECO:0007669"/>
    <property type="project" value="InterPro"/>
</dbReference>
<dbReference type="InterPro" id="IPR000014">
    <property type="entry name" value="PAS"/>
</dbReference>